<keyword evidence="4 5" id="KW-0472">Membrane</keyword>
<comment type="caution">
    <text evidence="5">Lacks conserved residue(s) required for the propagation of feature annotation.</text>
</comment>
<name>A0A2H9TK22_9FUNG</name>
<dbReference type="Proteomes" id="UP000240830">
    <property type="component" value="Unassembled WGS sequence"/>
</dbReference>
<feature type="transmembrane region" description="Helical" evidence="5">
    <location>
        <begin position="196"/>
        <end position="215"/>
    </location>
</feature>
<evidence type="ECO:0000256" key="1">
    <source>
        <dbReference type="ARBA" id="ARBA00004370"/>
    </source>
</evidence>
<comment type="caution">
    <text evidence="6">The sequence shown here is derived from an EMBL/GenBank/DDBJ whole genome shotgun (WGS) entry which is preliminary data.</text>
</comment>
<comment type="function">
    <text evidence="5">Probably involved in the biogenesis of the COX complex.</text>
</comment>
<keyword evidence="5" id="KW-0999">Mitochondrion inner membrane</keyword>
<evidence type="ECO:0000313" key="6">
    <source>
        <dbReference type="EMBL" id="PJF18104.1"/>
    </source>
</evidence>
<keyword evidence="7" id="KW-1185">Reference proteome</keyword>
<dbReference type="AlphaFoldDB" id="A0A2H9TK22"/>
<keyword evidence="2 5" id="KW-0812">Transmembrane</keyword>
<gene>
    <name evidence="6" type="ORF">PSACC_02089</name>
</gene>
<dbReference type="CDD" id="cd06662">
    <property type="entry name" value="SURF1"/>
    <property type="match status" value="1"/>
</dbReference>
<sequence length="217" mass="25278">MGRPFPNWFRYGIPAVFFSLGTWQVYRLNRKQDLIRDLERGLSRAALKLTNVPIDLESLRFRRLKLYGTPNCMSPIFLGPRGARDLDVDFAMSFILPFQMADGTVLVDYGRVPRGREGEIRLEEKPYVEVMLDREEKKSIAVSENDPAEGRWSYRDVEAMAKHYGCQPIIFRRISRRTEEIPIAGPPQIDIPNRHFEYIVTWYLMSAATFALGFLRR</sequence>
<accession>A0A2H9TK22</accession>
<keyword evidence="3 5" id="KW-1133">Transmembrane helix</keyword>
<dbReference type="InterPro" id="IPR002994">
    <property type="entry name" value="Surf1/Shy1"/>
</dbReference>
<proteinExistence type="inferred from homology"/>
<dbReference type="Pfam" id="PF02104">
    <property type="entry name" value="SURF1"/>
    <property type="match status" value="1"/>
</dbReference>
<dbReference type="PROSITE" id="PS50895">
    <property type="entry name" value="SURF1"/>
    <property type="match status" value="1"/>
</dbReference>
<evidence type="ECO:0000256" key="5">
    <source>
        <dbReference type="RuleBase" id="RU363076"/>
    </source>
</evidence>
<reference evidence="6 7" key="1">
    <citation type="submission" date="2016-10" db="EMBL/GenBank/DDBJ databases">
        <title>The genome of Paramicrosporidium saccamoebae is the missing link in understanding Cryptomycota and Microsporidia evolution.</title>
        <authorList>
            <person name="Quandt C.A."/>
            <person name="Beaudet D."/>
            <person name="Corsaro D."/>
            <person name="Michel R."/>
            <person name="Corradi N."/>
            <person name="James T."/>
        </authorList>
    </citation>
    <scope>NUCLEOTIDE SEQUENCE [LARGE SCALE GENOMIC DNA]</scope>
    <source>
        <strain evidence="6 7">KSL3</strain>
    </source>
</reference>
<dbReference type="PANTHER" id="PTHR23427">
    <property type="entry name" value="SURFEIT LOCUS PROTEIN"/>
    <property type="match status" value="1"/>
</dbReference>
<dbReference type="InterPro" id="IPR045214">
    <property type="entry name" value="Surf1/Surf4"/>
</dbReference>
<dbReference type="PANTHER" id="PTHR23427:SF2">
    <property type="entry name" value="SURFEIT LOCUS PROTEIN 1"/>
    <property type="match status" value="1"/>
</dbReference>
<dbReference type="OrthoDB" id="10040024at2759"/>
<organism evidence="6 7">
    <name type="scientific">Paramicrosporidium saccamoebae</name>
    <dbReference type="NCBI Taxonomy" id="1246581"/>
    <lineage>
        <taxon>Eukaryota</taxon>
        <taxon>Fungi</taxon>
        <taxon>Fungi incertae sedis</taxon>
        <taxon>Cryptomycota</taxon>
        <taxon>Cryptomycota incertae sedis</taxon>
        <taxon>Paramicrosporidium</taxon>
    </lineage>
</organism>
<evidence type="ECO:0000313" key="7">
    <source>
        <dbReference type="Proteomes" id="UP000240830"/>
    </source>
</evidence>
<dbReference type="EMBL" id="MTSL01000142">
    <property type="protein sequence ID" value="PJF18104.1"/>
    <property type="molecule type" value="Genomic_DNA"/>
</dbReference>
<dbReference type="STRING" id="1246581.A0A2H9TK22"/>
<dbReference type="GO" id="GO:0005743">
    <property type="term" value="C:mitochondrial inner membrane"/>
    <property type="evidence" value="ECO:0007669"/>
    <property type="project" value="UniProtKB-SubCell"/>
</dbReference>
<keyword evidence="5" id="KW-0496">Mitochondrion</keyword>
<evidence type="ECO:0000256" key="4">
    <source>
        <dbReference type="ARBA" id="ARBA00023136"/>
    </source>
</evidence>
<comment type="similarity">
    <text evidence="5">Belongs to the SURF1 family.</text>
</comment>
<evidence type="ECO:0000256" key="3">
    <source>
        <dbReference type="ARBA" id="ARBA00022989"/>
    </source>
</evidence>
<comment type="subcellular location">
    <subcellularLocation>
        <location evidence="1">Membrane</location>
    </subcellularLocation>
    <subcellularLocation>
        <location evidence="5">Mitochondrion inner membrane</location>
        <topology evidence="5">Multi-pass membrane protein</topology>
    </subcellularLocation>
</comment>
<evidence type="ECO:0000256" key="2">
    <source>
        <dbReference type="ARBA" id="ARBA00022692"/>
    </source>
</evidence>
<protein>
    <recommendedName>
        <fullName evidence="5">SURF1-like protein</fullName>
    </recommendedName>
</protein>